<evidence type="ECO:0000313" key="2">
    <source>
        <dbReference type="Proteomes" id="UP000033096"/>
    </source>
</evidence>
<dbReference type="PATRIC" id="fig|1434123.4.peg.423"/>
<sequence>MTKIKGGKLTEFTVNSTICGFVHKIRGSKKGNKIIVDIETPCEKIKKFSHMEVPMMEIMDIKNNYVIDRAQEAQCSSNCLVPCAVLNLCRLESGFLAKSLVKKAGSISIEFNEV</sequence>
<gene>
    <name evidence="1" type="ORF">MSVAZ_0401</name>
</gene>
<dbReference type="Pfam" id="PF22263">
    <property type="entry name" value="DUF6951"/>
    <property type="match status" value="1"/>
</dbReference>
<dbReference type="KEGG" id="mvc:MSVAZ_0401"/>
<dbReference type="HOGENOM" id="CLU_145178_0_0_2"/>
<keyword evidence="2" id="KW-1185">Reference proteome</keyword>
<dbReference type="Proteomes" id="UP000033096">
    <property type="component" value="Chromosome"/>
</dbReference>
<dbReference type="InterPro" id="IPR054227">
    <property type="entry name" value="DUF6951"/>
</dbReference>
<name>A0A0E3Q0L1_9EURY</name>
<protein>
    <submittedName>
        <fullName evidence="1">Uncharacterized protein</fullName>
    </submittedName>
</protein>
<reference evidence="1 2" key="1">
    <citation type="submission" date="2014-07" db="EMBL/GenBank/DDBJ databases">
        <title>Methanogenic archaea and the global carbon cycle.</title>
        <authorList>
            <person name="Henriksen J.R."/>
            <person name="Luke J."/>
            <person name="Reinhart S."/>
            <person name="Benedict M.N."/>
            <person name="Youngblut N.D."/>
            <person name="Metcalf M.E."/>
            <person name="Whitaker R.J."/>
            <person name="Metcalf W.W."/>
        </authorList>
    </citation>
    <scope>NUCLEOTIDE SEQUENCE [LARGE SCALE GENOMIC DNA]</scope>
    <source>
        <strain evidence="1 2">Z-761</strain>
    </source>
</reference>
<evidence type="ECO:0000313" key="1">
    <source>
        <dbReference type="EMBL" id="AKB42670.1"/>
    </source>
</evidence>
<dbReference type="EMBL" id="CP009520">
    <property type="protein sequence ID" value="AKB42670.1"/>
    <property type="molecule type" value="Genomic_DNA"/>
</dbReference>
<organism evidence="1 2">
    <name type="scientific">Methanosarcina vacuolata Z-761</name>
    <dbReference type="NCBI Taxonomy" id="1434123"/>
    <lineage>
        <taxon>Archaea</taxon>
        <taxon>Methanobacteriati</taxon>
        <taxon>Methanobacteriota</taxon>
        <taxon>Stenosarchaea group</taxon>
        <taxon>Methanomicrobia</taxon>
        <taxon>Methanosarcinales</taxon>
        <taxon>Methanosarcinaceae</taxon>
        <taxon>Methanosarcina</taxon>
    </lineage>
</organism>
<proteinExistence type="predicted"/>
<accession>A0A0E3Q0L1</accession>
<dbReference type="STRING" id="1434123.MSVAZ_0401"/>
<dbReference type="AlphaFoldDB" id="A0A0E3Q0L1"/>